<dbReference type="Pfam" id="PF09864">
    <property type="entry name" value="MliC"/>
    <property type="match status" value="1"/>
</dbReference>
<dbReference type="InterPro" id="IPR036328">
    <property type="entry name" value="MliC_sf"/>
</dbReference>
<keyword evidence="3" id="KW-0564">Palmitate</keyword>
<dbReference type="PROSITE" id="PS51257">
    <property type="entry name" value="PROKAR_LIPOPROTEIN"/>
    <property type="match status" value="1"/>
</dbReference>
<evidence type="ECO:0000256" key="5">
    <source>
        <dbReference type="SAM" id="SignalP"/>
    </source>
</evidence>
<feature type="signal peptide" evidence="5">
    <location>
        <begin position="1"/>
        <end position="20"/>
    </location>
</feature>
<evidence type="ECO:0000256" key="4">
    <source>
        <dbReference type="ARBA" id="ARBA00023288"/>
    </source>
</evidence>
<evidence type="ECO:0000256" key="1">
    <source>
        <dbReference type="ARBA" id="ARBA00022729"/>
    </source>
</evidence>
<evidence type="ECO:0000259" key="6">
    <source>
        <dbReference type="Pfam" id="PF09864"/>
    </source>
</evidence>
<dbReference type="EMBL" id="LR134516">
    <property type="protein sequence ID" value="VEJ20546.1"/>
    <property type="molecule type" value="Genomic_DNA"/>
</dbReference>
<keyword evidence="2" id="KW-0472">Membrane</keyword>
<keyword evidence="1 5" id="KW-0732">Signal</keyword>
<dbReference type="Gene3D" id="2.40.128.200">
    <property type="match status" value="1"/>
</dbReference>
<dbReference type="AlphaFoldDB" id="A0A1X3CMW6"/>
<dbReference type="RefSeq" id="WP_085389301.1">
    <property type="nucleotide sequence ID" value="NZ_JBGNXI010000002.1"/>
</dbReference>
<dbReference type="Proteomes" id="UP000268229">
    <property type="component" value="Chromosome"/>
</dbReference>
<sequence length="118" mass="12153">MQTVKILAPLALVLAAAACSTDGNGHGGADVGQQAAQTFSCQNGFVVAVKNAGQDKVALEYGLSDSKSRAVLSSAVSGSGERYVSNDKKTEWHQKGGDAILSFTDPYGNVTETSCQAQ</sequence>
<reference evidence="7 8" key="1">
    <citation type="submission" date="2018-12" db="EMBL/GenBank/DDBJ databases">
        <authorList>
            <consortium name="Pathogen Informatics"/>
        </authorList>
    </citation>
    <scope>NUCLEOTIDE SEQUENCE [LARGE SCALE GENOMIC DNA]</scope>
    <source>
        <strain evidence="7 8">NCTC12227</strain>
    </source>
</reference>
<evidence type="ECO:0000313" key="7">
    <source>
        <dbReference type="EMBL" id="VEJ20546.1"/>
    </source>
</evidence>
<dbReference type="InterPro" id="IPR018660">
    <property type="entry name" value="MliC"/>
</dbReference>
<organism evidence="7 8">
    <name type="scientific">Neisseria animaloris</name>
    <dbReference type="NCBI Taxonomy" id="326522"/>
    <lineage>
        <taxon>Bacteria</taxon>
        <taxon>Pseudomonadati</taxon>
        <taxon>Pseudomonadota</taxon>
        <taxon>Betaproteobacteria</taxon>
        <taxon>Neisseriales</taxon>
        <taxon>Neisseriaceae</taxon>
        <taxon>Neisseria</taxon>
    </lineage>
</organism>
<protein>
    <submittedName>
        <fullName evidence="7">Lipoprotein</fullName>
    </submittedName>
</protein>
<accession>A0A1X3CMW6</accession>
<dbReference type="KEGG" id="nani:NCTC12227_00253"/>
<evidence type="ECO:0000256" key="2">
    <source>
        <dbReference type="ARBA" id="ARBA00023136"/>
    </source>
</evidence>
<keyword evidence="4 7" id="KW-0449">Lipoprotein</keyword>
<proteinExistence type="predicted"/>
<keyword evidence="8" id="KW-1185">Reference proteome</keyword>
<evidence type="ECO:0000256" key="3">
    <source>
        <dbReference type="ARBA" id="ARBA00023139"/>
    </source>
</evidence>
<feature type="chain" id="PRO_5030037468" evidence="5">
    <location>
        <begin position="21"/>
        <end position="118"/>
    </location>
</feature>
<name>A0A1X3CMW6_9NEIS</name>
<evidence type="ECO:0000313" key="8">
    <source>
        <dbReference type="Proteomes" id="UP000268229"/>
    </source>
</evidence>
<dbReference type="OrthoDB" id="8606823at2"/>
<gene>
    <name evidence="7" type="ORF">NCTC12227_00253</name>
</gene>
<dbReference type="SUPFAM" id="SSF141488">
    <property type="entry name" value="YdhA-like"/>
    <property type="match status" value="1"/>
</dbReference>
<feature type="domain" description="C-type lysozyme inhibitor" evidence="6">
    <location>
        <begin position="39"/>
        <end position="105"/>
    </location>
</feature>